<keyword evidence="3" id="KW-1185">Reference proteome</keyword>
<name>A0A3N2DQ91_9GAMM</name>
<protein>
    <submittedName>
        <fullName evidence="2">Uncharacterized protein</fullName>
    </submittedName>
</protein>
<gene>
    <name evidence="2" type="ORF">EDC56_2236</name>
</gene>
<evidence type="ECO:0000256" key="1">
    <source>
        <dbReference type="SAM" id="SignalP"/>
    </source>
</evidence>
<sequence length="268" mass="30419">MLKNKITYIAALLATSSALTQASEVKDGATQIVTEMTKEQVACADAKWSLDNAQWHANYAKTEALYRSIKGSVKYTDNMNDYNLFTGLASKYEADKKIHCSAEETAKHSLDDLVQHYTQAAQSNSSPEVKIQNWGYVATVNVVWARNGKYDHYKWNDAAQARENAAAEAERAQLWELAEINRKKAAKDWSAVKDAYSCKENWDKYAVARQQQGLATTNLERLKAGWCHVEKSSNDDLHLHNLLLWNKHDPMPYVYYSPGHLAGYHHKF</sequence>
<evidence type="ECO:0000313" key="2">
    <source>
        <dbReference type="EMBL" id="ROS01789.1"/>
    </source>
</evidence>
<feature type="signal peptide" evidence="1">
    <location>
        <begin position="1"/>
        <end position="22"/>
    </location>
</feature>
<dbReference type="EMBL" id="RKHR01000004">
    <property type="protein sequence ID" value="ROS01789.1"/>
    <property type="molecule type" value="Genomic_DNA"/>
</dbReference>
<proteinExistence type="predicted"/>
<dbReference type="Proteomes" id="UP000275394">
    <property type="component" value="Unassembled WGS sequence"/>
</dbReference>
<accession>A0A3N2DQ91</accession>
<comment type="caution">
    <text evidence="2">The sequence shown here is derived from an EMBL/GenBank/DDBJ whole genome shotgun (WGS) entry which is preliminary data.</text>
</comment>
<dbReference type="RefSeq" id="WP_148059387.1">
    <property type="nucleotide sequence ID" value="NZ_RKHR01000004.1"/>
</dbReference>
<evidence type="ECO:0000313" key="3">
    <source>
        <dbReference type="Proteomes" id="UP000275394"/>
    </source>
</evidence>
<keyword evidence="1" id="KW-0732">Signal</keyword>
<reference evidence="2 3" key="1">
    <citation type="submission" date="2018-11" db="EMBL/GenBank/DDBJ databases">
        <title>Genomic Encyclopedia of Type Strains, Phase IV (KMG-IV): sequencing the most valuable type-strain genomes for metagenomic binning, comparative biology and taxonomic classification.</title>
        <authorList>
            <person name="Goeker M."/>
        </authorList>
    </citation>
    <scope>NUCLEOTIDE SEQUENCE [LARGE SCALE GENOMIC DNA]</scope>
    <source>
        <strain evidence="2 3">DSM 100316</strain>
    </source>
</reference>
<feature type="chain" id="PRO_5018291724" evidence="1">
    <location>
        <begin position="23"/>
        <end position="268"/>
    </location>
</feature>
<organism evidence="2 3">
    <name type="scientific">Sinobacterium caligoides</name>
    <dbReference type="NCBI Taxonomy" id="933926"/>
    <lineage>
        <taxon>Bacteria</taxon>
        <taxon>Pseudomonadati</taxon>
        <taxon>Pseudomonadota</taxon>
        <taxon>Gammaproteobacteria</taxon>
        <taxon>Cellvibrionales</taxon>
        <taxon>Spongiibacteraceae</taxon>
        <taxon>Sinobacterium</taxon>
    </lineage>
</organism>
<dbReference type="AlphaFoldDB" id="A0A3N2DQ91"/>